<dbReference type="InterPro" id="IPR034907">
    <property type="entry name" value="NDK-like_dom"/>
</dbReference>
<dbReference type="OrthoDB" id="2162449at2759"/>
<accession>A0A2Y9JMG1</accession>
<keyword evidence="4" id="KW-0808">Transferase</keyword>
<dbReference type="EC" id="2.7.4.6" evidence="3"/>
<dbReference type="PRINTS" id="PR01243">
    <property type="entry name" value="NUCDPKINASE"/>
</dbReference>
<dbReference type="Gene3D" id="3.30.70.141">
    <property type="entry name" value="Nucleoside diphosphate kinase-like domain"/>
    <property type="match status" value="1"/>
</dbReference>
<dbReference type="RefSeq" id="XP_022361771.1">
    <property type="nucleotide sequence ID" value="XM_022506063.1"/>
</dbReference>
<dbReference type="SMART" id="SM00562">
    <property type="entry name" value="NDK"/>
    <property type="match status" value="1"/>
</dbReference>
<dbReference type="GeneID" id="111149129"/>
<dbReference type="Pfam" id="PF00334">
    <property type="entry name" value="NDK"/>
    <property type="match status" value="1"/>
</dbReference>
<evidence type="ECO:0000256" key="6">
    <source>
        <dbReference type="PROSITE-ProRule" id="PRU00706"/>
    </source>
</evidence>
<comment type="similarity">
    <text evidence="2 6 7">Belongs to the NDK family.</text>
</comment>
<dbReference type="InterPro" id="IPR001564">
    <property type="entry name" value="Nucleoside_diP_kinase"/>
</dbReference>
<dbReference type="FunFam" id="3.30.70.141:FF:000039">
    <property type="entry name" value="Nucleoside diphosphate kinase B"/>
    <property type="match status" value="1"/>
</dbReference>
<dbReference type="GO" id="GO:0006241">
    <property type="term" value="P:CTP biosynthetic process"/>
    <property type="evidence" value="ECO:0007669"/>
    <property type="project" value="InterPro"/>
</dbReference>
<dbReference type="Proteomes" id="UP000248482">
    <property type="component" value="Unplaced"/>
</dbReference>
<evidence type="ECO:0000256" key="4">
    <source>
        <dbReference type="ARBA" id="ARBA00022679"/>
    </source>
</evidence>
<evidence type="ECO:0000256" key="2">
    <source>
        <dbReference type="ARBA" id="ARBA00008142"/>
    </source>
</evidence>
<evidence type="ECO:0000313" key="9">
    <source>
        <dbReference type="Proteomes" id="UP000248482"/>
    </source>
</evidence>
<gene>
    <name evidence="10" type="primary">LOC111149129</name>
</gene>
<proteinExistence type="inferred from homology"/>
<dbReference type="GO" id="GO:0006228">
    <property type="term" value="P:UTP biosynthetic process"/>
    <property type="evidence" value="ECO:0007669"/>
    <property type="project" value="InterPro"/>
</dbReference>
<feature type="domain" description="Nucleoside diphosphate kinase-like" evidence="8">
    <location>
        <begin position="9"/>
        <end position="126"/>
    </location>
</feature>
<evidence type="ECO:0000256" key="1">
    <source>
        <dbReference type="ARBA" id="ARBA00001946"/>
    </source>
</evidence>
<dbReference type="STRING" id="391180.A0A2Y9JMG1"/>
<keyword evidence="9" id="KW-1185">Reference proteome</keyword>
<dbReference type="SUPFAM" id="SSF54919">
    <property type="entry name" value="Nucleoside diphosphate kinase, NDK"/>
    <property type="match status" value="1"/>
</dbReference>
<dbReference type="GO" id="GO:0006183">
    <property type="term" value="P:GTP biosynthetic process"/>
    <property type="evidence" value="ECO:0007669"/>
    <property type="project" value="InterPro"/>
</dbReference>
<evidence type="ECO:0000256" key="3">
    <source>
        <dbReference type="ARBA" id="ARBA00012966"/>
    </source>
</evidence>
<organism evidence="9 10">
    <name type="scientific">Enhydra lutris kenyoni</name>
    <name type="common">northern sea otter</name>
    <dbReference type="NCBI Taxonomy" id="391180"/>
    <lineage>
        <taxon>Eukaryota</taxon>
        <taxon>Metazoa</taxon>
        <taxon>Chordata</taxon>
        <taxon>Craniata</taxon>
        <taxon>Vertebrata</taxon>
        <taxon>Euteleostomi</taxon>
        <taxon>Mammalia</taxon>
        <taxon>Eutheria</taxon>
        <taxon>Laurasiatheria</taxon>
        <taxon>Carnivora</taxon>
        <taxon>Caniformia</taxon>
        <taxon>Musteloidea</taxon>
        <taxon>Mustelidae</taxon>
        <taxon>Lutrinae</taxon>
        <taxon>Enhydra</taxon>
    </lineage>
</organism>
<name>A0A2Y9JMG1_ENHLU</name>
<dbReference type="CDD" id="cd04413">
    <property type="entry name" value="NDPk_I"/>
    <property type="match status" value="1"/>
</dbReference>
<evidence type="ECO:0000256" key="7">
    <source>
        <dbReference type="RuleBase" id="RU004011"/>
    </source>
</evidence>
<comment type="caution">
    <text evidence="6">Lacks conserved residue(s) required for the propagation of feature annotation.</text>
</comment>
<evidence type="ECO:0000313" key="10">
    <source>
        <dbReference type="RefSeq" id="XP_022361771.1"/>
    </source>
</evidence>
<dbReference type="GO" id="GO:0004550">
    <property type="term" value="F:nucleoside diphosphate kinase activity"/>
    <property type="evidence" value="ECO:0007669"/>
    <property type="project" value="UniProtKB-EC"/>
</dbReference>
<sequence>MHLHCHQAHGMQCNFVGEIKPFEQKGFCLIAMKLIQASEDLLKEHYIDLKDRPFFASLVKSMQSGPGVSMVWEGLKVMKTGRVMLSGAKPMDFRPGTIHGDFCIQVGRNIIHGNDSVESAEKEMGL</sequence>
<reference evidence="10" key="1">
    <citation type="submission" date="2025-08" db="UniProtKB">
        <authorList>
            <consortium name="RefSeq"/>
        </authorList>
    </citation>
    <scope>IDENTIFICATION</scope>
    <source>
        <tissue evidence="10">Blood</tissue>
    </source>
</reference>
<dbReference type="InterPro" id="IPR036850">
    <property type="entry name" value="NDK-like_dom_sf"/>
</dbReference>
<comment type="cofactor">
    <cofactor evidence="1">
        <name>Mg(2+)</name>
        <dbReference type="ChEBI" id="CHEBI:18420"/>
    </cofactor>
</comment>
<dbReference type="KEGG" id="elk:111149129"/>
<keyword evidence="5" id="KW-0418">Kinase</keyword>
<evidence type="ECO:0000256" key="5">
    <source>
        <dbReference type="ARBA" id="ARBA00022777"/>
    </source>
</evidence>
<protein>
    <recommendedName>
        <fullName evidence="3">nucleoside-diphosphate kinase</fullName>
        <ecNumber evidence="3">2.7.4.6</ecNumber>
    </recommendedName>
</protein>
<dbReference type="AlphaFoldDB" id="A0A2Y9JMG1"/>
<dbReference type="PANTHER" id="PTHR11349">
    <property type="entry name" value="NUCLEOSIDE DIPHOSPHATE KINASE"/>
    <property type="match status" value="1"/>
</dbReference>
<dbReference type="PROSITE" id="PS51374">
    <property type="entry name" value="NDPK_LIKE"/>
    <property type="match status" value="1"/>
</dbReference>
<evidence type="ECO:0000259" key="8">
    <source>
        <dbReference type="SMART" id="SM00562"/>
    </source>
</evidence>